<evidence type="ECO:0000313" key="5">
    <source>
        <dbReference type="EMBL" id="MCM0621199.1"/>
    </source>
</evidence>
<sequence length="295" mass="30739">MLVESVATPFTDVVTHHGEGPVWDEEGTLRCVDLLAGDVLTVPLDGSAPTRRHLGDVAAVWRPRTRGGAVVAREHDLVLLAADGSVEQQVPVVEDRQAEHGGIRLNEGGCDPAGRFWVGSMPCDETRPAGTLYRVDPDLTVTAVLGGLTIPNGLAWSADGRVAFHADSPTRVVSRLVVDEAGDLVEREPWLDLDALDVDGYPDGLTVDAAGGVWVALWGAGSVVRCEDAPGGPVATHRVRVPASQTSAVALEPGGTRLAITTSAKQLAPGAEPLAGALFTARAPFPGVPVRPFAG</sequence>
<dbReference type="InterPro" id="IPR011042">
    <property type="entry name" value="6-blade_b-propeller_TolB-like"/>
</dbReference>
<accession>A0A9X2D8V8</accession>
<proteinExistence type="inferred from homology"/>
<feature type="binding site" evidence="3">
    <location>
        <position position="203"/>
    </location>
    <ligand>
        <name>a divalent metal cation</name>
        <dbReference type="ChEBI" id="CHEBI:60240"/>
    </ligand>
</feature>
<feature type="active site" description="Proton donor/acceptor" evidence="2">
    <location>
        <position position="203"/>
    </location>
</feature>
<evidence type="ECO:0000313" key="6">
    <source>
        <dbReference type="Proteomes" id="UP001139485"/>
    </source>
</evidence>
<organism evidence="5 6">
    <name type="scientific">Nocardioides bruguierae</name>
    <dbReference type="NCBI Taxonomy" id="2945102"/>
    <lineage>
        <taxon>Bacteria</taxon>
        <taxon>Bacillati</taxon>
        <taxon>Actinomycetota</taxon>
        <taxon>Actinomycetes</taxon>
        <taxon>Propionibacteriales</taxon>
        <taxon>Nocardioidaceae</taxon>
        <taxon>Nocardioides</taxon>
    </lineage>
</organism>
<dbReference type="InterPro" id="IPR005511">
    <property type="entry name" value="SMP-30"/>
</dbReference>
<dbReference type="AlphaFoldDB" id="A0A9X2D8V8"/>
<keyword evidence="3" id="KW-0862">Zinc</keyword>
<dbReference type="PRINTS" id="PR01790">
    <property type="entry name" value="SMP30FAMILY"/>
</dbReference>
<feature type="domain" description="SMP-30/Gluconolactonase/LRE-like region" evidence="4">
    <location>
        <begin position="18"/>
        <end position="263"/>
    </location>
</feature>
<gene>
    <name evidence="5" type="ORF">M8330_12955</name>
</gene>
<dbReference type="PANTHER" id="PTHR10907">
    <property type="entry name" value="REGUCALCIN"/>
    <property type="match status" value="1"/>
</dbReference>
<dbReference type="PANTHER" id="PTHR10907:SF47">
    <property type="entry name" value="REGUCALCIN"/>
    <property type="match status" value="1"/>
</dbReference>
<keyword evidence="3" id="KW-0479">Metal-binding</keyword>
<dbReference type="EMBL" id="JAMOIL010000015">
    <property type="protein sequence ID" value="MCM0621199.1"/>
    <property type="molecule type" value="Genomic_DNA"/>
</dbReference>
<feature type="binding site" evidence="3">
    <location>
        <position position="19"/>
    </location>
    <ligand>
        <name>a divalent metal cation</name>
        <dbReference type="ChEBI" id="CHEBI:60240"/>
    </ligand>
</feature>
<feature type="binding site" evidence="3">
    <location>
        <position position="152"/>
    </location>
    <ligand>
        <name>a divalent metal cation</name>
        <dbReference type="ChEBI" id="CHEBI:60240"/>
    </ligand>
</feature>
<dbReference type="GO" id="GO:0019853">
    <property type="term" value="P:L-ascorbic acid biosynthetic process"/>
    <property type="evidence" value="ECO:0007669"/>
    <property type="project" value="TreeGrafter"/>
</dbReference>
<evidence type="ECO:0000256" key="3">
    <source>
        <dbReference type="PIRSR" id="PIRSR605511-2"/>
    </source>
</evidence>
<evidence type="ECO:0000256" key="2">
    <source>
        <dbReference type="PIRSR" id="PIRSR605511-1"/>
    </source>
</evidence>
<comment type="cofactor">
    <cofactor evidence="3">
        <name>Zn(2+)</name>
        <dbReference type="ChEBI" id="CHEBI:29105"/>
    </cofactor>
    <text evidence="3">Binds 1 divalent metal cation per subunit.</text>
</comment>
<feature type="binding site" evidence="3">
    <location>
        <position position="106"/>
    </location>
    <ligand>
        <name>substrate</name>
    </ligand>
</feature>
<dbReference type="Pfam" id="PF08450">
    <property type="entry name" value="SGL"/>
    <property type="match status" value="1"/>
</dbReference>
<dbReference type="InterPro" id="IPR013658">
    <property type="entry name" value="SGL"/>
</dbReference>
<evidence type="ECO:0000259" key="4">
    <source>
        <dbReference type="Pfam" id="PF08450"/>
    </source>
</evidence>
<comment type="similarity">
    <text evidence="1">Belongs to the SMP-30/CGR1 family.</text>
</comment>
<dbReference type="SUPFAM" id="SSF63829">
    <property type="entry name" value="Calcium-dependent phosphotriesterase"/>
    <property type="match status" value="1"/>
</dbReference>
<evidence type="ECO:0000256" key="1">
    <source>
        <dbReference type="ARBA" id="ARBA00008853"/>
    </source>
</evidence>
<dbReference type="Proteomes" id="UP001139485">
    <property type="component" value="Unassembled WGS sequence"/>
</dbReference>
<dbReference type="GO" id="GO:0004341">
    <property type="term" value="F:gluconolactonase activity"/>
    <property type="evidence" value="ECO:0007669"/>
    <property type="project" value="TreeGrafter"/>
</dbReference>
<feature type="binding site" evidence="3">
    <location>
        <position position="124"/>
    </location>
    <ligand>
        <name>substrate</name>
    </ligand>
</feature>
<reference evidence="5" key="1">
    <citation type="submission" date="2022-05" db="EMBL/GenBank/DDBJ databases">
        <authorList>
            <person name="Tuo L."/>
        </authorList>
    </citation>
    <scope>NUCLEOTIDE SEQUENCE</scope>
    <source>
        <strain evidence="5">BSK12Z-4</strain>
    </source>
</reference>
<name>A0A9X2D8V8_9ACTN</name>
<comment type="caution">
    <text evidence="5">The sequence shown here is derived from an EMBL/GenBank/DDBJ whole genome shotgun (WGS) entry which is preliminary data.</text>
</comment>
<dbReference type="RefSeq" id="WP_250827674.1">
    <property type="nucleotide sequence ID" value="NZ_JAMOIL010000015.1"/>
</dbReference>
<keyword evidence="6" id="KW-1185">Reference proteome</keyword>
<dbReference type="GO" id="GO:0005509">
    <property type="term" value="F:calcium ion binding"/>
    <property type="evidence" value="ECO:0007669"/>
    <property type="project" value="TreeGrafter"/>
</dbReference>
<protein>
    <submittedName>
        <fullName evidence="5">SMP-30/gluconolactonase/LRE family protein</fullName>
    </submittedName>
</protein>
<feature type="binding site" evidence="3">
    <location>
        <position position="104"/>
    </location>
    <ligand>
        <name>substrate</name>
    </ligand>
</feature>
<dbReference type="Gene3D" id="2.120.10.30">
    <property type="entry name" value="TolB, C-terminal domain"/>
    <property type="match status" value="1"/>
</dbReference>